<dbReference type="Proteomes" id="UP000183200">
    <property type="component" value="Unassembled WGS sequence"/>
</dbReference>
<evidence type="ECO:0000256" key="3">
    <source>
        <dbReference type="ARBA" id="ARBA00022989"/>
    </source>
</evidence>
<organism evidence="7 8">
    <name type="scientific">Pedobacter steynii</name>
    <dbReference type="NCBI Taxonomy" id="430522"/>
    <lineage>
        <taxon>Bacteria</taxon>
        <taxon>Pseudomonadati</taxon>
        <taxon>Bacteroidota</taxon>
        <taxon>Sphingobacteriia</taxon>
        <taxon>Sphingobacteriales</taxon>
        <taxon>Sphingobacteriaceae</taxon>
        <taxon>Pedobacter</taxon>
    </lineage>
</organism>
<dbReference type="GO" id="GO:0016020">
    <property type="term" value="C:membrane"/>
    <property type="evidence" value="ECO:0007669"/>
    <property type="project" value="UniProtKB-SubCell"/>
</dbReference>
<feature type="domain" description="Methylamine utilisation protein MauE" evidence="6">
    <location>
        <begin position="37"/>
        <end position="163"/>
    </location>
</feature>
<feature type="transmembrane region" description="Helical" evidence="5">
    <location>
        <begin position="34"/>
        <end position="55"/>
    </location>
</feature>
<feature type="transmembrane region" description="Helical" evidence="5">
    <location>
        <begin position="148"/>
        <end position="167"/>
    </location>
</feature>
<keyword evidence="3 5" id="KW-1133">Transmembrane helix</keyword>
<comment type="subcellular location">
    <subcellularLocation>
        <location evidence="1">Membrane</location>
        <topology evidence="1">Multi-pass membrane protein</topology>
    </subcellularLocation>
</comment>
<evidence type="ECO:0000256" key="4">
    <source>
        <dbReference type="ARBA" id="ARBA00023136"/>
    </source>
</evidence>
<dbReference type="Pfam" id="PF07291">
    <property type="entry name" value="MauE"/>
    <property type="match status" value="1"/>
</dbReference>
<keyword evidence="8" id="KW-1185">Reference proteome</keyword>
<evidence type="ECO:0000256" key="1">
    <source>
        <dbReference type="ARBA" id="ARBA00004141"/>
    </source>
</evidence>
<evidence type="ECO:0000259" key="6">
    <source>
        <dbReference type="Pfam" id="PF07291"/>
    </source>
</evidence>
<evidence type="ECO:0000256" key="5">
    <source>
        <dbReference type="SAM" id="Phobius"/>
    </source>
</evidence>
<reference evidence="8" key="1">
    <citation type="submission" date="2016-10" db="EMBL/GenBank/DDBJ databases">
        <authorList>
            <person name="Varghese N."/>
            <person name="Submissions S."/>
        </authorList>
    </citation>
    <scope>NUCLEOTIDE SEQUENCE [LARGE SCALE GENOMIC DNA]</scope>
    <source>
        <strain evidence="8">DSM 19110</strain>
    </source>
</reference>
<keyword evidence="2 5" id="KW-0812">Transmembrane</keyword>
<proteinExistence type="predicted"/>
<feature type="transmembrane region" description="Helical" evidence="5">
    <location>
        <begin position="104"/>
        <end position="128"/>
    </location>
</feature>
<evidence type="ECO:0000313" key="7">
    <source>
        <dbReference type="EMBL" id="SDL27310.1"/>
    </source>
</evidence>
<dbReference type="AlphaFoldDB" id="A0A1G9IQ70"/>
<dbReference type="UniPathway" id="UPA00895"/>
<sequence>MTIVCKICDNCPNQRPPSARNLVFIRKLNTMMNIIPFFILLITTILILLWAYSAISKFRDLPRFRRGLRSQAFPKWVGKIVFWTLPVTELALIVFLWLPDTRLLGMYLSALLMLTFTIYIGGAVYGFYDRYPCPCGGIFRGMKWNTHFKVNFILTCIAVAGILLMEFGTN</sequence>
<evidence type="ECO:0000313" key="8">
    <source>
        <dbReference type="Proteomes" id="UP000183200"/>
    </source>
</evidence>
<dbReference type="STRING" id="430522.BFS30_00405"/>
<accession>A0A1G9IQ70</accession>
<feature type="transmembrane region" description="Helical" evidence="5">
    <location>
        <begin position="76"/>
        <end position="98"/>
    </location>
</feature>
<dbReference type="EMBL" id="FNGY01000001">
    <property type="protein sequence ID" value="SDL27310.1"/>
    <property type="molecule type" value="Genomic_DNA"/>
</dbReference>
<keyword evidence="4 5" id="KW-0472">Membrane</keyword>
<dbReference type="GO" id="GO:0030416">
    <property type="term" value="P:methylamine metabolic process"/>
    <property type="evidence" value="ECO:0007669"/>
    <property type="project" value="InterPro"/>
</dbReference>
<dbReference type="InterPro" id="IPR009908">
    <property type="entry name" value="Methylamine_util_MauE"/>
</dbReference>
<name>A0A1G9IQ70_9SPHI</name>
<evidence type="ECO:0000256" key="2">
    <source>
        <dbReference type="ARBA" id="ARBA00022692"/>
    </source>
</evidence>
<protein>
    <submittedName>
        <fullName evidence="7">Methylamine utilisation protein MauE</fullName>
    </submittedName>
</protein>
<gene>
    <name evidence="7" type="ORF">SAMN05421820_10121</name>
</gene>